<sequence>MPTERSTSSLLSIQSYGGRSSSRASTTTNYSQSEQDALREIRQEKAALLLEIRSLKDEIADCSWIIERLDVDEDGKPNSERQIMAIGRKKFNLDPKKGLEYMLEQKVLQHTPEDVAKFLFAGEGLTKTAIGIYLGEPDAFNQKVLEDFIRLHDFSNTKLVSALRVFLWSFRLPGESQKIDRMMEKFAQYYCEQNEGVFATSDSCYVLSYATIMLNTTLHNRNVKDRQTVEQFIKMNRGINGSEDLPREMLVDIFDDIKAQQFKIAEDDGNDLLPAFEDPDRQGWLYKQGGKYKSWKQRWFVLNDNVLYYFVSDKDKEPKGIIPLENTQIRDFEDRNRQHCFELYLDNNEMVKACKTQKDGKVITGRHTTYRVCTNTPGEKEEWMRAIRSCTSDNPFLGMLQARKKQRFYHSGVQ</sequence>
<organism evidence="4 5">
    <name type="scientific">Hypsibius exemplaris</name>
    <name type="common">Freshwater tardigrade</name>
    <dbReference type="NCBI Taxonomy" id="2072580"/>
    <lineage>
        <taxon>Eukaryota</taxon>
        <taxon>Metazoa</taxon>
        <taxon>Ecdysozoa</taxon>
        <taxon>Tardigrada</taxon>
        <taxon>Eutardigrada</taxon>
        <taxon>Parachela</taxon>
        <taxon>Hypsibioidea</taxon>
        <taxon>Hypsibiidae</taxon>
        <taxon>Hypsibius</taxon>
    </lineage>
</organism>
<dbReference type="InterPro" id="IPR000904">
    <property type="entry name" value="Sec7_dom"/>
</dbReference>
<dbReference type="PANTHER" id="PTHR10663:SF402">
    <property type="entry name" value="MIP16918P"/>
    <property type="match status" value="1"/>
</dbReference>
<dbReference type="PROSITE" id="PS50190">
    <property type="entry name" value="SEC7"/>
    <property type="match status" value="1"/>
</dbReference>
<dbReference type="GO" id="GO:0032012">
    <property type="term" value="P:regulation of ARF protein signal transduction"/>
    <property type="evidence" value="ECO:0007669"/>
    <property type="project" value="InterPro"/>
</dbReference>
<feature type="compositionally biased region" description="Polar residues" evidence="1">
    <location>
        <begin position="1"/>
        <end position="14"/>
    </location>
</feature>
<dbReference type="Pfam" id="PF01369">
    <property type="entry name" value="Sec7"/>
    <property type="match status" value="1"/>
</dbReference>
<dbReference type="SMART" id="SM00222">
    <property type="entry name" value="Sec7"/>
    <property type="match status" value="1"/>
</dbReference>
<dbReference type="Proteomes" id="UP000192578">
    <property type="component" value="Unassembled WGS sequence"/>
</dbReference>
<dbReference type="OrthoDB" id="430364at2759"/>
<dbReference type="AlphaFoldDB" id="A0A1W0XCW9"/>
<comment type="caution">
    <text evidence="4">The sequence shown here is derived from an EMBL/GenBank/DDBJ whole genome shotgun (WGS) entry which is preliminary data.</text>
</comment>
<reference evidence="5" key="1">
    <citation type="submission" date="2017-01" db="EMBL/GenBank/DDBJ databases">
        <title>Comparative genomics of anhydrobiosis in the tardigrade Hypsibius dujardini.</title>
        <authorList>
            <person name="Yoshida Y."/>
            <person name="Koutsovoulos G."/>
            <person name="Laetsch D."/>
            <person name="Stevens L."/>
            <person name="Kumar S."/>
            <person name="Horikawa D."/>
            <person name="Ishino K."/>
            <person name="Komine S."/>
            <person name="Tomita M."/>
            <person name="Blaxter M."/>
            <person name="Arakawa K."/>
        </authorList>
    </citation>
    <scope>NUCLEOTIDE SEQUENCE [LARGE SCALE GENOMIC DNA]</scope>
    <source>
        <strain evidence="5">Z151</strain>
    </source>
</reference>
<protein>
    <submittedName>
        <fullName evidence="4">Cytohesin-1</fullName>
    </submittedName>
</protein>
<dbReference type="GO" id="GO:0005085">
    <property type="term" value="F:guanyl-nucleotide exchange factor activity"/>
    <property type="evidence" value="ECO:0007669"/>
    <property type="project" value="InterPro"/>
</dbReference>
<dbReference type="CDD" id="cd00171">
    <property type="entry name" value="Sec7"/>
    <property type="match status" value="1"/>
</dbReference>
<dbReference type="SUPFAM" id="SSF50729">
    <property type="entry name" value="PH domain-like"/>
    <property type="match status" value="1"/>
</dbReference>
<evidence type="ECO:0000259" key="2">
    <source>
        <dbReference type="PROSITE" id="PS50003"/>
    </source>
</evidence>
<dbReference type="CDD" id="cd01252">
    <property type="entry name" value="PH_GRP1-like"/>
    <property type="match status" value="1"/>
</dbReference>
<proteinExistence type="predicted"/>
<dbReference type="PANTHER" id="PTHR10663">
    <property type="entry name" value="GUANYL-NUCLEOTIDE EXCHANGE FACTOR"/>
    <property type="match status" value="1"/>
</dbReference>
<accession>A0A1W0XCW9</accession>
<evidence type="ECO:0000259" key="3">
    <source>
        <dbReference type="PROSITE" id="PS50190"/>
    </source>
</evidence>
<keyword evidence="5" id="KW-1185">Reference proteome</keyword>
<dbReference type="EMBL" id="MTYJ01000003">
    <property type="protein sequence ID" value="OQV25212.1"/>
    <property type="molecule type" value="Genomic_DNA"/>
</dbReference>
<dbReference type="Pfam" id="PF00169">
    <property type="entry name" value="PH"/>
    <property type="match status" value="1"/>
</dbReference>
<feature type="domain" description="PH" evidence="2">
    <location>
        <begin position="278"/>
        <end position="392"/>
    </location>
</feature>
<dbReference type="Gene3D" id="1.10.220.20">
    <property type="match status" value="1"/>
</dbReference>
<evidence type="ECO:0000313" key="5">
    <source>
        <dbReference type="Proteomes" id="UP000192578"/>
    </source>
</evidence>
<evidence type="ECO:0000313" key="4">
    <source>
        <dbReference type="EMBL" id="OQV25212.1"/>
    </source>
</evidence>
<feature type="domain" description="SEC7" evidence="3">
    <location>
        <begin position="73"/>
        <end position="260"/>
    </location>
</feature>
<dbReference type="SUPFAM" id="SSF48425">
    <property type="entry name" value="Sec7 domain"/>
    <property type="match status" value="1"/>
</dbReference>
<dbReference type="FunFam" id="2.30.29.30:FF:000286">
    <property type="entry name" value="PH-protein kinase domain containing protein"/>
    <property type="match status" value="1"/>
</dbReference>
<evidence type="ECO:0000256" key="1">
    <source>
        <dbReference type="SAM" id="MobiDB-lite"/>
    </source>
</evidence>
<dbReference type="FunFam" id="1.10.1000.11:FF:000002">
    <property type="entry name" value="Cytohesin 1"/>
    <property type="match status" value="1"/>
</dbReference>
<dbReference type="InterPro" id="IPR023394">
    <property type="entry name" value="Sec7_C_sf"/>
</dbReference>
<dbReference type="InterPro" id="IPR011993">
    <property type="entry name" value="PH-like_dom_sf"/>
</dbReference>
<dbReference type="Gene3D" id="1.10.1000.11">
    <property type="entry name" value="Arf Nucleotide-binding Site Opener,domain 2"/>
    <property type="match status" value="1"/>
</dbReference>
<feature type="compositionally biased region" description="Low complexity" evidence="1">
    <location>
        <begin position="15"/>
        <end position="31"/>
    </location>
</feature>
<feature type="region of interest" description="Disordered" evidence="1">
    <location>
        <begin position="1"/>
        <end position="36"/>
    </location>
</feature>
<dbReference type="Gene3D" id="2.30.29.30">
    <property type="entry name" value="Pleckstrin-homology domain (PH domain)/Phosphotyrosine-binding domain (PTB)"/>
    <property type="match status" value="1"/>
</dbReference>
<gene>
    <name evidence="4" type="ORF">BV898_00900</name>
</gene>
<dbReference type="InterPro" id="IPR001849">
    <property type="entry name" value="PH_domain"/>
</dbReference>
<name>A0A1W0XCW9_HYPEX</name>
<dbReference type="PROSITE" id="PS50003">
    <property type="entry name" value="PH_DOMAIN"/>
    <property type="match status" value="1"/>
</dbReference>
<dbReference type="SMART" id="SM00233">
    <property type="entry name" value="PH"/>
    <property type="match status" value="1"/>
</dbReference>
<dbReference type="InterPro" id="IPR035999">
    <property type="entry name" value="Sec7_dom_sf"/>
</dbReference>